<reference evidence="1" key="1">
    <citation type="journal article" date="2021" name="Front. Microbiol.">
        <title>Comprehensive Comparative Genomics and Phenotyping of Methylobacterium Species.</title>
        <authorList>
            <person name="Alessa O."/>
            <person name="Ogura Y."/>
            <person name="Fujitani Y."/>
            <person name="Takami H."/>
            <person name="Hayashi T."/>
            <person name="Sahin N."/>
            <person name="Tani A."/>
        </authorList>
    </citation>
    <scope>NUCLEOTIDE SEQUENCE</scope>
    <source>
        <strain evidence="1">DSM 19015</strain>
    </source>
</reference>
<dbReference type="Proteomes" id="UP001055125">
    <property type="component" value="Unassembled WGS sequence"/>
</dbReference>
<protein>
    <recommendedName>
        <fullName evidence="3">Acetolactate synthase</fullName>
    </recommendedName>
</protein>
<organism evidence="1 2">
    <name type="scientific">Methylobacterium iners</name>
    <dbReference type="NCBI Taxonomy" id="418707"/>
    <lineage>
        <taxon>Bacteria</taxon>
        <taxon>Pseudomonadati</taxon>
        <taxon>Pseudomonadota</taxon>
        <taxon>Alphaproteobacteria</taxon>
        <taxon>Hyphomicrobiales</taxon>
        <taxon>Methylobacteriaceae</taxon>
        <taxon>Methylobacterium</taxon>
    </lineage>
</organism>
<proteinExistence type="predicted"/>
<gene>
    <name evidence="1" type="ORF">OCOJLMKI_2918</name>
</gene>
<dbReference type="EMBL" id="BPQP01000044">
    <property type="protein sequence ID" value="GJD95704.1"/>
    <property type="molecule type" value="Genomic_DNA"/>
</dbReference>
<keyword evidence="2" id="KW-1185">Reference proteome</keyword>
<sequence>MNGMCRAAHNLLRQLSSEGVVYRLSATGGTDTTLHLRVQALTPEVEERIAHCLSGMGAMVEIKDASGTALLP</sequence>
<evidence type="ECO:0000313" key="1">
    <source>
        <dbReference type="EMBL" id="GJD95704.1"/>
    </source>
</evidence>
<accession>A0ABQ4RZR4</accession>
<comment type="caution">
    <text evidence="1">The sequence shown here is derived from an EMBL/GenBank/DDBJ whole genome shotgun (WGS) entry which is preliminary data.</text>
</comment>
<evidence type="ECO:0000313" key="2">
    <source>
        <dbReference type="Proteomes" id="UP001055125"/>
    </source>
</evidence>
<reference evidence="1" key="2">
    <citation type="submission" date="2021-08" db="EMBL/GenBank/DDBJ databases">
        <authorList>
            <person name="Tani A."/>
            <person name="Ola A."/>
            <person name="Ogura Y."/>
            <person name="Katsura K."/>
            <person name="Hayashi T."/>
        </authorList>
    </citation>
    <scope>NUCLEOTIDE SEQUENCE</scope>
    <source>
        <strain evidence="1">DSM 19015</strain>
    </source>
</reference>
<name>A0ABQ4RZR4_9HYPH</name>
<evidence type="ECO:0008006" key="3">
    <source>
        <dbReference type="Google" id="ProtNLM"/>
    </source>
</evidence>